<comment type="caution">
    <text evidence="3">The sequence shown here is derived from an EMBL/GenBank/DDBJ whole genome shotgun (WGS) entry which is preliminary data.</text>
</comment>
<evidence type="ECO:0000313" key="3">
    <source>
        <dbReference type="EMBL" id="CAG5067978.1"/>
    </source>
</evidence>
<dbReference type="Gene3D" id="1.10.443.10">
    <property type="entry name" value="Intergrase catalytic core"/>
    <property type="match status" value="1"/>
</dbReference>
<evidence type="ECO:0000313" key="4">
    <source>
        <dbReference type="Proteomes" id="UP000679725"/>
    </source>
</evidence>
<dbReference type="InterPro" id="IPR013762">
    <property type="entry name" value="Integrase-like_cat_sf"/>
</dbReference>
<evidence type="ECO:0000256" key="1">
    <source>
        <dbReference type="ARBA" id="ARBA00023125"/>
    </source>
</evidence>
<dbReference type="Gene3D" id="1.10.150.130">
    <property type="match status" value="1"/>
</dbReference>
<dbReference type="CDD" id="cd01185">
    <property type="entry name" value="INTN1_C_like"/>
    <property type="match status" value="1"/>
</dbReference>
<dbReference type="Proteomes" id="UP000679725">
    <property type="component" value="Unassembled WGS sequence"/>
</dbReference>
<dbReference type="SUPFAM" id="SSF56349">
    <property type="entry name" value="DNA breaking-rejoining enzymes"/>
    <property type="match status" value="1"/>
</dbReference>
<evidence type="ECO:0000256" key="2">
    <source>
        <dbReference type="ARBA" id="ARBA00023172"/>
    </source>
</evidence>
<proteinExistence type="predicted"/>
<dbReference type="InterPro" id="IPR010998">
    <property type="entry name" value="Integrase_recombinase_N"/>
</dbReference>
<dbReference type="InterPro" id="IPR011010">
    <property type="entry name" value="DNA_brk_join_enz"/>
</dbReference>
<keyword evidence="2" id="KW-0233">DNA recombination</keyword>
<protein>
    <recommendedName>
        <fullName evidence="5">Site-specific recombinase XerD</fullName>
    </recommendedName>
</protein>
<name>A0ABM8UKP0_9BACT</name>
<dbReference type="EMBL" id="CAJRAU010000001">
    <property type="protein sequence ID" value="CAG5067978.1"/>
    <property type="molecule type" value="Genomic_DNA"/>
</dbReference>
<reference evidence="3 4" key="1">
    <citation type="submission" date="2021-04" db="EMBL/GenBank/DDBJ databases">
        <authorList>
            <person name="Rodrigo-Torres L."/>
            <person name="Arahal R. D."/>
            <person name="Lucena T."/>
        </authorList>
    </citation>
    <scope>NUCLEOTIDE SEQUENCE [LARGE SCALE GENOMIC DNA]</scope>
    <source>
        <strain evidence="3 4">CECT 9623</strain>
    </source>
</reference>
<keyword evidence="1" id="KW-0238">DNA-binding</keyword>
<sequence>MANAFFRLRKSKSKDPEMIYLGYRFGQDQLIYSTGIKVLPKHWDFTKSRVKNVVEVWDKDDINAFLRGLTDFTNSVANTYKARREDLTKQLLKRELDNYIKPPKAEEQIKFFDFFEKLIIDLESGKRLLDNNKIADPKTIQRYRTAKNSLQEFEQYRIDKLNESVLHFDHWTEQLWNEYISYLTFVKSFKVNNIGFYQKQLKIVLKAARKAKLYTVGEWLEDVKILAETPVDIFLNKSELLLIETLDLSNDLKLDRVRDLFFIGCYTGFRISDWKQVSKDNIKSTREGNKYIEIIPEKANATHPSTPLHSKVVSILDKYDGRLPIISEQKFNVYVKDLCKLAGIDEKVTTKYVIAGRVKIDQVPKYSQVTSHTARRSFATNEYLDSVPVHLIMKATGHTTERNFLKYLKLDNSGAVDAMAKHKDKSKGDKLAINGSL</sequence>
<keyword evidence="4" id="KW-1185">Reference proteome</keyword>
<accession>A0ABM8UKP0</accession>
<evidence type="ECO:0008006" key="5">
    <source>
        <dbReference type="Google" id="ProtNLM"/>
    </source>
</evidence>
<organism evidence="3 4">
    <name type="scientific">Dyadobacter linearis</name>
    <dbReference type="NCBI Taxonomy" id="2823330"/>
    <lineage>
        <taxon>Bacteria</taxon>
        <taxon>Pseudomonadati</taxon>
        <taxon>Bacteroidota</taxon>
        <taxon>Cytophagia</taxon>
        <taxon>Cytophagales</taxon>
        <taxon>Spirosomataceae</taxon>
        <taxon>Dyadobacter</taxon>
    </lineage>
</organism>
<gene>
    <name evidence="3" type="ORF">DYBT9623_00706</name>
</gene>